<feature type="transmembrane region" description="Helical" evidence="5">
    <location>
        <begin position="322"/>
        <end position="344"/>
    </location>
</feature>
<evidence type="ECO:0000256" key="2">
    <source>
        <dbReference type="ARBA" id="ARBA00023157"/>
    </source>
</evidence>
<feature type="signal peptide" evidence="6">
    <location>
        <begin position="1"/>
        <end position="28"/>
    </location>
</feature>
<keyword evidence="10" id="KW-1185">Reference proteome</keyword>
<keyword evidence="3" id="KW-0393">Immunoglobulin domain</keyword>
<feature type="disulfide bond" evidence="4">
    <location>
        <begin position="76"/>
        <end position="102"/>
    </location>
</feature>
<comment type="caution">
    <text evidence="9">The sequence shown here is derived from an EMBL/GenBank/DDBJ whole genome shotgun (WGS) entry which is preliminary data.</text>
</comment>
<dbReference type="Gene3D" id="2.10.10.10">
    <property type="entry name" value="Fibronectin, type II, collagen-binding"/>
    <property type="match status" value="2"/>
</dbReference>
<dbReference type="InterPro" id="IPR003598">
    <property type="entry name" value="Ig_sub2"/>
</dbReference>
<dbReference type="InterPro" id="IPR013806">
    <property type="entry name" value="Kringle-like"/>
</dbReference>
<feature type="disulfide bond" evidence="4">
    <location>
        <begin position="31"/>
        <end position="57"/>
    </location>
</feature>
<dbReference type="InterPro" id="IPR003599">
    <property type="entry name" value="Ig_sub"/>
</dbReference>
<feature type="non-terminal residue" evidence="9">
    <location>
        <position position="345"/>
    </location>
</feature>
<evidence type="ECO:0000313" key="9">
    <source>
        <dbReference type="EMBL" id="KAG5278044.1"/>
    </source>
</evidence>
<organism evidence="9 10">
    <name type="scientific">Alosa alosa</name>
    <name type="common">allis shad</name>
    <dbReference type="NCBI Taxonomy" id="278164"/>
    <lineage>
        <taxon>Eukaryota</taxon>
        <taxon>Metazoa</taxon>
        <taxon>Chordata</taxon>
        <taxon>Craniata</taxon>
        <taxon>Vertebrata</taxon>
        <taxon>Euteleostomi</taxon>
        <taxon>Actinopterygii</taxon>
        <taxon>Neopterygii</taxon>
        <taxon>Teleostei</taxon>
        <taxon>Clupei</taxon>
        <taxon>Clupeiformes</taxon>
        <taxon>Clupeoidei</taxon>
        <taxon>Clupeidae</taxon>
        <taxon>Alosa</taxon>
    </lineage>
</organism>
<dbReference type="PROSITE" id="PS50835">
    <property type="entry name" value="IG_LIKE"/>
    <property type="match status" value="2"/>
</dbReference>
<proteinExistence type="predicted"/>
<dbReference type="SUPFAM" id="SSF48726">
    <property type="entry name" value="Immunoglobulin"/>
    <property type="match status" value="2"/>
</dbReference>
<dbReference type="InterPro" id="IPR013151">
    <property type="entry name" value="Immunoglobulin_dom"/>
</dbReference>
<dbReference type="PANTHER" id="PTHR46013:SF4">
    <property type="entry name" value="B-CELL RECEPTOR CD22-RELATED"/>
    <property type="match status" value="1"/>
</dbReference>
<keyword evidence="1" id="KW-0677">Repeat</keyword>
<feature type="domain" description="Ig-like" evidence="7">
    <location>
        <begin position="121"/>
        <end position="222"/>
    </location>
</feature>
<dbReference type="EMBL" id="JADWDJ010000007">
    <property type="protein sequence ID" value="KAG5278044.1"/>
    <property type="molecule type" value="Genomic_DNA"/>
</dbReference>
<evidence type="ECO:0000259" key="8">
    <source>
        <dbReference type="PROSITE" id="PS51092"/>
    </source>
</evidence>
<dbReference type="SMART" id="SM00059">
    <property type="entry name" value="FN2"/>
    <property type="match status" value="2"/>
</dbReference>
<dbReference type="InterPro" id="IPR007110">
    <property type="entry name" value="Ig-like_dom"/>
</dbReference>
<gene>
    <name evidence="9" type="ORF">AALO_G00094570</name>
</gene>
<dbReference type="Pfam" id="PF00047">
    <property type="entry name" value="ig"/>
    <property type="match status" value="1"/>
</dbReference>
<dbReference type="Gene3D" id="2.60.40.10">
    <property type="entry name" value="Immunoglobulins"/>
    <property type="match status" value="2"/>
</dbReference>
<evidence type="ECO:0000256" key="5">
    <source>
        <dbReference type="SAM" id="Phobius"/>
    </source>
</evidence>
<dbReference type="FunFam" id="2.10.10.10:FF:000001">
    <property type="entry name" value="Fibronectin 1a isoform 1"/>
    <property type="match status" value="1"/>
</dbReference>
<feature type="domain" description="Fibronectin type-II" evidence="8">
    <location>
        <begin position="26"/>
        <end position="74"/>
    </location>
</feature>
<dbReference type="Pfam" id="PF07686">
    <property type="entry name" value="V-set"/>
    <property type="match status" value="1"/>
</dbReference>
<dbReference type="CDD" id="cd00096">
    <property type="entry name" value="Ig"/>
    <property type="match status" value="1"/>
</dbReference>
<keyword evidence="5" id="KW-1133">Transmembrane helix</keyword>
<keyword evidence="5" id="KW-0472">Membrane</keyword>
<evidence type="ECO:0000256" key="4">
    <source>
        <dbReference type="PROSITE-ProRule" id="PRU00479"/>
    </source>
</evidence>
<dbReference type="SMART" id="SM00409">
    <property type="entry name" value="IG"/>
    <property type="match status" value="2"/>
</dbReference>
<feature type="disulfide bond" evidence="4">
    <location>
        <begin position="45"/>
        <end position="72"/>
    </location>
</feature>
<accession>A0AAV6GSE3</accession>
<dbReference type="PANTHER" id="PTHR46013">
    <property type="entry name" value="VASCULAR CELL ADHESION MOLECULE 1"/>
    <property type="match status" value="1"/>
</dbReference>
<evidence type="ECO:0000256" key="3">
    <source>
        <dbReference type="ARBA" id="ARBA00023319"/>
    </source>
</evidence>
<sequence>MTAAATHTSLLILMMIKVSMVIVGTVSGEPCVFPFLFKDKEYRDCTTAGRTDGKFWCATTYNYNLDINWRYCGLPCRFPFHYNGYDYYSCTTNGRTDDKLWCANTYNYDQDKQWSLCEKRPWSWMVSYTLHDICVLNGSSVEMSCSYTYPSHLTMQKAYWINSYSDGAPDVSQVSEYKKRVMVNCEDKADNCTLRIQPVDHRDERSYYCRITTNVEKENRIGPHGVKLSVTDLKVVTPRRVKEGDNVTLTCNTTCNLTSSPSFIWSKDGRPVEKKQIINNQLQLHPVSYEDEGSYTCAVRGHDGLPSPPYRLIIMSVEPHPVIIVLVGVAVCGVVGLLCVLYWLR</sequence>
<dbReference type="Proteomes" id="UP000823561">
    <property type="component" value="Chromosome 7"/>
</dbReference>
<dbReference type="InterPro" id="IPR036179">
    <property type="entry name" value="Ig-like_dom_sf"/>
</dbReference>
<dbReference type="AlphaFoldDB" id="A0AAV6GSE3"/>
<feature type="domain" description="Fibronectin type-II" evidence="8">
    <location>
        <begin position="71"/>
        <end position="119"/>
    </location>
</feature>
<keyword evidence="2 4" id="KW-1015">Disulfide bond</keyword>
<dbReference type="CDD" id="cd00062">
    <property type="entry name" value="FN2"/>
    <property type="match status" value="2"/>
</dbReference>
<evidence type="ECO:0000259" key="7">
    <source>
        <dbReference type="PROSITE" id="PS50835"/>
    </source>
</evidence>
<evidence type="ECO:0000313" key="10">
    <source>
        <dbReference type="Proteomes" id="UP000823561"/>
    </source>
</evidence>
<dbReference type="Pfam" id="PF00040">
    <property type="entry name" value="fn2"/>
    <property type="match status" value="2"/>
</dbReference>
<reference evidence="9" key="1">
    <citation type="submission" date="2020-10" db="EMBL/GenBank/DDBJ databases">
        <title>Chromosome-scale genome assembly of the Allis shad, Alosa alosa.</title>
        <authorList>
            <person name="Margot Z."/>
            <person name="Christophe K."/>
            <person name="Cabau C."/>
            <person name="Louis A."/>
            <person name="Berthelot C."/>
            <person name="Parey E."/>
            <person name="Roest Crollius H."/>
            <person name="Montfort J."/>
            <person name="Robinson-Rechavi M."/>
            <person name="Bucao C."/>
            <person name="Bouchez O."/>
            <person name="Gislard M."/>
            <person name="Lluch J."/>
            <person name="Milhes M."/>
            <person name="Lampietro C."/>
            <person name="Lopez Roques C."/>
            <person name="Donnadieu C."/>
            <person name="Braasch I."/>
            <person name="Desvignes T."/>
            <person name="Postlethwait J."/>
            <person name="Bobe J."/>
            <person name="Guiguen Y."/>
        </authorList>
    </citation>
    <scope>NUCLEOTIDE SEQUENCE</scope>
    <source>
        <strain evidence="9">M-15738</strain>
        <tissue evidence="9">Blood</tissue>
    </source>
</reference>
<keyword evidence="5" id="KW-0812">Transmembrane</keyword>
<keyword evidence="6" id="KW-0732">Signal</keyword>
<dbReference type="InterPro" id="IPR013106">
    <property type="entry name" value="Ig_V-set"/>
</dbReference>
<dbReference type="InterPro" id="IPR000562">
    <property type="entry name" value="FN_type2_dom"/>
</dbReference>
<dbReference type="PROSITE" id="PS00023">
    <property type="entry name" value="FN2_1"/>
    <property type="match status" value="1"/>
</dbReference>
<feature type="chain" id="PRO_5043730945" evidence="6">
    <location>
        <begin position="29"/>
        <end position="345"/>
    </location>
</feature>
<evidence type="ECO:0000256" key="6">
    <source>
        <dbReference type="SAM" id="SignalP"/>
    </source>
</evidence>
<dbReference type="PROSITE" id="PS51092">
    <property type="entry name" value="FN2_2"/>
    <property type="match status" value="2"/>
</dbReference>
<name>A0AAV6GSE3_9TELE</name>
<feature type="disulfide bond" evidence="4">
    <location>
        <begin position="90"/>
        <end position="117"/>
    </location>
</feature>
<evidence type="ECO:0000256" key="1">
    <source>
        <dbReference type="ARBA" id="ARBA00022737"/>
    </source>
</evidence>
<protein>
    <submittedName>
        <fullName evidence="9">Uncharacterized protein</fullName>
    </submittedName>
</protein>
<dbReference type="SMART" id="SM00408">
    <property type="entry name" value="IGc2"/>
    <property type="match status" value="1"/>
</dbReference>
<dbReference type="InterPro" id="IPR013783">
    <property type="entry name" value="Ig-like_fold"/>
</dbReference>
<dbReference type="InterPro" id="IPR036943">
    <property type="entry name" value="FN_type2_sf"/>
</dbReference>
<feature type="domain" description="Ig-like" evidence="7">
    <location>
        <begin position="223"/>
        <end position="299"/>
    </location>
</feature>
<dbReference type="PRINTS" id="PR00013">
    <property type="entry name" value="FNTYPEII"/>
</dbReference>
<dbReference type="SUPFAM" id="SSF57440">
    <property type="entry name" value="Kringle-like"/>
    <property type="match status" value="2"/>
</dbReference>